<reference evidence="1 2" key="1">
    <citation type="journal article" date="2024" name="Science">
        <title>Giant polyketide synthase enzymes in the biosynthesis of giant marine polyether toxins.</title>
        <authorList>
            <person name="Fallon T.R."/>
            <person name="Shende V.V."/>
            <person name="Wierzbicki I.H."/>
            <person name="Pendleton A.L."/>
            <person name="Watervoot N.F."/>
            <person name="Auber R.P."/>
            <person name="Gonzalez D.J."/>
            <person name="Wisecaver J.H."/>
            <person name="Moore B.S."/>
        </authorList>
    </citation>
    <scope>NUCLEOTIDE SEQUENCE [LARGE SCALE GENOMIC DNA]</scope>
    <source>
        <strain evidence="1 2">12B1</strain>
    </source>
</reference>
<evidence type="ECO:0000313" key="1">
    <source>
        <dbReference type="EMBL" id="KAL1521908.1"/>
    </source>
</evidence>
<dbReference type="EMBL" id="JBGBPQ010000007">
    <property type="protein sequence ID" value="KAL1521908.1"/>
    <property type="molecule type" value="Genomic_DNA"/>
</dbReference>
<dbReference type="CDD" id="cd21669">
    <property type="entry name" value="SMP_SF"/>
    <property type="match status" value="1"/>
</dbReference>
<organism evidence="1 2">
    <name type="scientific">Prymnesium parvum</name>
    <name type="common">Toxic golden alga</name>
    <dbReference type="NCBI Taxonomy" id="97485"/>
    <lineage>
        <taxon>Eukaryota</taxon>
        <taxon>Haptista</taxon>
        <taxon>Haptophyta</taxon>
        <taxon>Prymnesiophyceae</taxon>
        <taxon>Prymnesiales</taxon>
        <taxon>Prymnesiaceae</taxon>
        <taxon>Prymnesium</taxon>
    </lineage>
</organism>
<sequence length="402" mass="44320">MWRFARARARASPTDYHSMECDASRVQPLTSGTSRAPPPPPPPLHARLSRLRGRLARIVRPRPTADGGVDELRMRWAAEKAALLAELAASRGEAERAAAVAAGWEALSADLLYYGAVAGRAAELTEWLTQQLHGSLSEVEGVQEAEVADLTLPSASEYSPRLQLLKYHAPELSEWQVSWEPPPAMARAEIVLRGRKFGVSFSIGVTIRSLRLNGTLQCKWSPHGDRPTLSAGFKRMPEVGFDIALAGKALSLGSETLRAWLHRQVERALKEKVVLPKAVSVELPLFRGVRNSTQASTPRIGRALLALRVDSHAGPCWELDERLARALGAPLWRLESRKPAHLEGASARWQWGTTLVLAMLQLRYHDRANAWSSLVEVRRNGIGTELMRCGMEVVCDLNLMGL</sequence>
<dbReference type="AlphaFoldDB" id="A0AB34JLK2"/>
<keyword evidence="2" id="KW-1185">Reference proteome</keyword>
<evidence type="ECO:0000313" key="2">
    <source>
        <dbReference type="Proteomes" id="UP001515480"/>
    </source>
</evidence>
<dbReference type="Proteomes" id="UP001515480">
    <property type="component" value="Unassembled WGS sequence"/>
</dbReference>
<comment type="caution">
    <text evidence="1">The sequence shown here is derived from an EMBL/GenBank/DDBJ whole genome shotgun (WGS) entry which is preliminary data.</text>
</comment>
<proteinExistence type="predicted"/>
<accession>A0AB34JLK2</accession>
<protein>
    <submittedName>
        <fullName evidence="1">Uncharacterized protein</fullName>
    </submittedName>
</protein>
<gene>
    <name evidence="1" type="ORF">AB1Y20_021558</name>
</gene>
<name>A0AB34JLK2_PRYPA</name>